<keyword evidence="3" id="KW-1185">Reference proteome</keyword>
<name>A0ABD1N346_9FABA</name>
<gene>
    <name evidence="2" type="ORF">Fmac_003807</name>
</gene>
<accession>A0ABD1N346</accession>
<dbReference type="AlphaFoldDB" id="A0ABD1N346"/>
<sequence>MVLSNTKKFLQRSLENFKSCFSPGYEKLPKTPPHSQFSCSVATASFLNMDNNDNNPCYKELVKFYSDFKQWDSEKEKGIGRRRSKKKGKGEAYNNDESFIGLNNINASHEHKKNEMAKGEECHEKKKNRNEKGKQQKDSSSMGMVEKKLREMEMLEMSDVDYVLDIQEFLHYYSRLTCPLYLQIVDKFFMQVYSEFFPHAPLVA</sequence>
<evidence type="ECO:0008006" key="4">
    <source>
        <dbReference type="Google" id="ProtNLM"/>
    </source>
</evidence>
<feature type="region of interest" description="Disordered" evidence="1">
    <location>
        <begin position="111"/>
        <end position="143"/>
    </location>
</feature>
<proteinExistence type="predicted"/>
<dbReference type="PANTHER" id="PTHR35461:SF3">
    <property type="entry name" value="OVATE DOMAIN-CONTAINING PROTEIN"/>
    <property type="match status" value="1"/>
</dbReference>
<evidence type="ECO:0000313" key="3">
    <source>
        <dbReference type="Proteomes" id="UP001603857"/>
    </source>
</evidence>
<organism evidence="2 3">
    <name type="scientific">Flemingia macrophylla</name>
    <dbReference type="NCBI Taxonomy" id="520843"/>
    <lineage>
        <taxon>Eukaryota</taxon>
        <taxon>Viridiplantae</taxon>
        <taxon>Streptophyta</taxon>
        <taxon>Embryophyta</taxon>
        <taxon>Tracheophyta</taxon>
        <taxon>Spermatophyta</taxon>
        <taxon>Magnoliopsida</taxon>
        <taxon>eudicotyledons</taxon>
        <taxon>Gunneridae</taxon>
        <taxon>Pentapetalae</taxon>
        <taxon>rosids</taxon>
        <taxon>fabids</taxon>
        <taxon>Fabales</taxon>
        <taxon>Fabaceae</taxon>
        <taxon>Papilionoideae</taxon>
        <taxon>50 kb inversion clade</taxon>
        <taxon>NPAAA clade</taxon>
        <taxon>indigoferoid/millettioid clade</taxon>
        <taxon>Phaseoleae</taxon>
        <taxon>Flemingia</taxon>
    </lineage>
</organism>
<protein>
    <recommendedName>
        <fullName evidence="4">Ovate family protein</fullName>
    </recommendedName>
</protein>
<dbReference type="PANTHER" id="PTHR35461">
    <property type="entry name" value="BNAANNG14610D PROTEIN"/>
    <property type="match status" value="1"/>
</dbReference>
<dbReference type="Proteomes" id="UP001603857">
    <property type="component" value="Unassembled WGS sequence"/>
</dbReference>
<reference evidence="2 3" key="1">
    <citation type="submission" date="2024-08" db="EMBL/GenBank/DDBJ databases">
        <title>Insights into the chromosomal genome structure of Flemingia macrophylla.</title>
        <authorList>
            <person name="Ding Y."/>
            <person name="Zhao Y."/>
            <person name="Bi W."/>
            <person name="Wu M."/>
            <person name="Zhao G."/>
            <person name="Gong Y."/>
            <person name="Li W."/>
            <person name="Zhang P."/>
        </authorList>
    </citation>
    <scope>NUCLEOTIDE SEQUENCE [LARGE SCALE GENOMIC DNA]</scope>
    <source>
        <strain evidence="2">DYQJB</strain>
        <tissue evidence="2">Leaf</tissue>
    </source>
</reference>
<evidence type="ECO:0000256" key="1">
    <source>
        <dbReference type="SAM" id="MobiDB-lite"/>
    </source>
</evidence>
<evidence type="ECO:0000313" key="2">
    <source>
        <dbReference type="EMBL" id="KAL2342522.1"/>
    </source>
</evidence>
<comment type="caution">
    <text evidence="2">The sequence shown here is derived from an EMBL/GenBank/DDBJ whole genome shotgun (WGS) entry which is preliminary data.</text>
</comment>
<dbReference type="EMBL" id="JBGMDY010000002">
    <property type="protein sequence ID" value="KAL2342522.1"/>
    <property type="molecule type" value="Genomic_DNA"/>
</dbReference>
<feature type="compositionally biased region" description="Basic and acidic residues" evidence="1">
    <location>
        <begin position="111"/>
        <end position="137"/>
    </location>
</feature>